<keyword evidence="2" id="KW-1185">Reference proteome</keyword>
<name>A0A2A2H482_METBR</name>
<protein>
    <submittedName>
        <fullName evidence="1">Uncharacterized protein</fullName>
    </submittedName>
</protein>
<reference evidence="1 2" key="1">
    <citation type="journal article" date="2017" name="BMC Genomics">
        <title>Genomic analysis of methanogenic archaea reveals a shift towards energy conservation.</title>
        <authorList>
            <person name="Gilmore S.P."/>
            <person name="Henske J.K."/>
            <person name="Sexton J.A."/>
            <person name="Solomon K.V."/>
            <person name="Seppala S."/>
            <person name="Yoo J.I."/>
            <person name="Huyett L.M."/>
            <person name="Pressman A."/>
            <person name="Cogan J.Z."/>
            <person name="Kivenson V."/>
            <person name="Peng X."/>
            <person name="Tan Y."/>
            <person name="Valentine D.L."/>
            <person name="O'Malley M.A."/>
        </authorList>
    </citation>
    <scope>NUCLEOTIDE SEQUENCE [LARGE SCALE GENOMIC DNA]</scope>
    <source>
        <strain evidence="1 2">M.o.H.</strain>
    </source>
</reference>
<proteinExistence type="predicted"/>
<dbReference type="AlphaFoldDB" id="A0A2A2H482"/>
<dbReference type="EMBL" id="LMVM01000023">
    <property type="protein sequence ID" value="PAV04219.1"/>
    <property type="molecule type" value="Genomic_DNA"/>
</dbReference>
<gene>
    <name evidence="1" type="ORF">ASJ80_05040</name>
</gene>
<organism evidence="1 2">
    <name type="scientific">Methanobacterium bryantii</name>
    <dbReference type="NCBI Taxonomy" id="2161"/>
    <lineage>
        <taxon>Archaea</taxon>
        <taxon>Methanobacteriati</taxon>
        <taxon>Methanobacteriota</taxon>
        <taxon>Methanomada group</taxon>
        <taxon>Methanobacteria</taxon>
        <taxon>Methanobacteriales</taxon>
        <taxon>Methanobacteriaceae</taxon>
        <taxon>Methanobacterium</taxon>
    </lineage>
</organism>
<dbReference type="OrthoDB" id="373775at2157"/>
<comment type="caution">
    <text evidence="1">The sequence shown here is derived from an EMBL/GenBank/DDBJ whole genome shotgun (WGS) entry which is preliminary data.</text>
</comment>
<evidence type="ECO:0000313" key="1">
    <source>
        <dbReference type="EMBL" id="PAV04219.1"/>
    </source>
</evidence>
<evidence type="ECO:0000313" key="2">
    <source>
        <dbReference type="Proteomes" id="UP000217784"/>
    </source>
</evidence>
<dbReference type="RefSeq" id="WP_069583324.1">
    <property type="nucleotide sequence ID" value="NZ_LMVM01000023.1"/>
</dbReference>
<dbReference type="Proteomes" id="UP000217784">
    <property type="component" value="Unassembled WGS sequence"/>
</dbReference>
<sequence>MIDLGIQKGSANYDDDYETMYLSQLEPESEITGEIYVGELKSKEIKGKEVQEFYVIITDHENKRKWICGLITSAYFDDDVAKIYGEKGGRIYELIDSLSHALNDTELDQLESYSVVFDTFRETVNKSVKNVTVKAVQASNPNARTPNLKIVNAEAFEKA</sequence>
<accession>A0A2A2H482</accession>